<dbReference type="Pfam" id="PF04122">
    <property type="entry name" value="CW_binding_2"/>
    <property type="match status" value="3"/>
</dbReference>
<dbReference type="EMBL" id="LR746496">
    <property type="protein sequence ID" value="CAA7603169.1"/>
    <property type="molecule type" value="Genomic_DNA"/>
</dbReference>
<reference evidence="3" key="2">
    <citation type="submission" date="2020-01" db="EMBL/GenBank/DDBJ databases">
        <authorList>
            <person name="Hornung B."/>
        </authorList>
    </citation>
    <scope>NUCLEOTIDE SEQUENCE</scope>
    <source>
        <strain evidence="3">PacBioINE</strain>
    </source>
</reference>
<evidence type="ECO:0000256" key="2">
    <source>
        <dbReference type="SAM" id="SignalP"/>
    </source>
</evidence>
<dbReference type="PANTHER" id="PTHR30032:SF8">
    <property type="entry name" value="GERMINATION-SPECIFIC N-ACETYLMURAMOYL-L-ALANINE AMIDASE"/>
    <property type="match status" value="1"/>
</dbReference>
<feature type="region of interest" description="Disordered" evidence="1">
    <location>
        <begin position="600"/>
        <end position="651"/>
    </location>
</feature>
<evidence type="ECO:0000256" key="1">
    <source>
        <dbReference type="SAM" id="MobiDB-lite"/>
    </source>
</evidence>
<sequence length="898" mass="89587">MKKGKSLTRLLTFTLACSLTVLQPLTALADTASVSAPTTPVAAVTSPATTLRLAGQDRYETAAKIAEAGWKTTSQYAIVAAGMDQNLVDALTAAPLAKALNAPILLTQGDSLNPYTQAELKRLQVKTVYVTSGSGVIEKAVTDEIAALGIAVKSLGGSDRFATAVNIAQTLGSLEKVSRAVIATAYSNADALSVAPIAAAQGMPILLTDVNSLPAATASYLDSLKPSLKSTYVIGGTGVVSSAVKALLPGAARLGGVDRFDTNRLVIKAFAPELNYGTVYVANGEDAHLVDALTAAPMAALTGSPVILSDTQLPAESLAFAKASLLPRSVIALGGDSVIADSALSALTSATAYTTAGATEGSSDPANKSTLTDRVLITADSVTLQNVVAPYAIYVSGNNSTLTNVQVTGTVFLDPGADGAATLNNVKAAGIVVLSGGSNSIHLNGVTADSLTLDSSSDVHILTSGNTSLTTTYVSAPGILDASSAGSFGSVIVIRPLTPGGTVVFHGTFTQPVIVEGAANIVAAPGASIAQLNIAPLTPGTQVGLSGNFTAVNVTAQANVNLGAGSVVSTMTTTAQANIVIPPTAGIASLVDQGSTGTLVSGGGTVNGQATSTTPSAPPAGGTTPPVVPPAGGGGGFSGGGGGGVPVTPTLGVSSVTAQMSTPSDNVTSSGTSSVSLDLSKVPDSVRLTGLQIASNGTNPSLTVTSLKSRGVSWLANPVVAALSSGSLSTSTLLGALDTNHNGVSLGGLRMVFGSGPVTLTGYLTESGYNNSSVETVTINLGTPTTTPLTTLSNQWMTITKTAPYTVQVAIKSGQGSQTLGDLTSGSSFNFVNVVSAMLLGSVNYTSTGLTAEQLQAAIASGEAGYVFDQIPLSKLMGKSISFGTSPTYTVTFLSTYE</sequence>
<dbReference type="PANTHER" id="PTHR30032">
    <property type="entry name" value="N-ACETYLMURAMOYL-L-ALANINE AMIDASE-RELATED"/>
    <property type="match status" value="1"/>
</dbReference>
<dbReference type="InterPro" id="IPR051922">
    <property type="entry name" value="Bact_Sporulation_Assoc"/>
</dbReference>
<dbReference type="Gene3D" id="3.40.50.12090">
    <property type="match status" value="2"/>
</dbReference>
<dbReference type="EMBL" id="CDGJ01000060">
    <property type="protein sequence ID" value="CEJ07603.1"/>
    <property type="molecule type" value="Genomic_DNA"/>
</dbReference>
<protein>
    <submittedName>
        <fullName evidence="3 4">Cell wall binding repeat 2</fullName>
    </submittedName>
</protein>
<gene>
    <name evidence="4" type="ORF">DEACI_2069</name>
    <name evidence="3" type="ORF">DEACI_3992</name>
</gene>
<keyword evidence="5" id="KW-1185">Reference proteome</keyword>
<dbReference type="Proteomes" id="UP000836597">
    <property type="component" value="Chromosome"/>
</dbReference>
<keyword evidence="2" id="KW-0732">Signal</keyword>
<dbReference type="AlphaFoldDB" id="A0A8S0WA60"/>
<evidence type="ECO:0000313" key="3">
    <source>
        <dbReference type="EMBL" id="CAA7603169.1"/>
    </source>
</evidence>
<accession>A0A8S0WA60</accession>
<feature type="compositionally biased region" description="Gly residues" evidence="1">
    <location>
        <begin position="631"/>
        <end position="645"/>
    </location>
</feature>
<evidence type="ECO:0000313" key="5">
    <source>
        <dbReference type="Proteomes" id="UP001071230"/>
    </source>
</evidence>
<dbReference type="RefSeq" id="WP_240986426.1">
    <property type="nucleotide sequence ID" value="NZ_CDGJ01000060.1"/>
</dbReference>
<reference evidence="4" key="1">
    <citation type="submission" date="2014-11" db="EMBL/GenBank/DDBJ databases">
        <authorList>
            <person name="Hornung B.V."/>
        </authorList>
    </citation>
    <scope>NUCLEOTIDE SEQUENCE</scope>
    <source>
        <strain evidence="4">INE</strain>
    </source>
</reference>
<dbReference type="InterPro" id="IPR007253">
    <property type="entry name" value="Cell_wall-bd_2"/>
</dbReference>
<dbReference type="KEGG" id="aacx:DEACI_3992"/>
<name>A0A8S0WA60_9FIRM</name>
<feature type="compositionally biased region" description="Low complexity" evidence="1">
    <location>
        <begin position="607"/>
        <end position="625"/>
    </location>
</feature>
<evidence type="ECO:0000313" key="4">
    <source>
        <dbReference type="EMBL" id="CEJ07603.1"/>
    </source>
</evidence>
<feature type="signal peptide" evidence="2">
    <location>
        <begin position="1"/>
        <end position="29"/>
    </location>
</feature>
<dbReference type="Proteomes" id="UP001071230">
    <property type="component" value="Unassembled WGS sequence"/>
</dbReference>
<feature type="chain" id="PRO_5035932800" evidence="2">
    <location>
        <begin position="30"/>
        <end position="898"/>
    </location>
</feature>
<organism evidence="3">
    <name type="scientific">Acididesulfobacillus acetoxydans</name>
    <dbReference type="NCBI Taxonomy" id="1561005"/>
    <lineage>
        <taxon>Bacteria</taxon>
        <taxon>Bacillati</taxon>
        <taxon>Bacillota</taxon>
        <taxon>Clostridia</taxon>
        <taxon>Eubacteriales</taxon>
        <taxon>Peptococcaceae</taxon>
        <taxon>Acididesulfobacillus</taxon>
    </lineage>
</organism>
<proteinExistence type="predicted"/>